<dbReference type="EMBL" id="CM042052">
    <property type="protein sequence ID" value="KAI3719823.1"/>
    <property type="molecule type" value="Genomic_DNA"/>
</dbReference>
<gene>
    <name evidence="1" type="ORF">L6452_20728</name>
</gene>
<evidence type="ECO:0000313" key="2">
    <source>
        <dbReference type="Proteomes" id="UP001055879"/>
    </source>
</evidence>
<accession>A0ACB9BE18</accession>
<keyword evidence="2" id="KW-1185">Reference proteome</keyword>
<proteinExistence type="predicted"/>
<sequence length="181" mass="20633">MYKLAKGANDKRAQMTTTLQLNLRGIFTTDHSPENSTNPVGDFFTQAVTAVGDFFRYISGLFNQEFPPETRDEQIRHWLDVAKPYLIVAAVLIVCICCVPCLFRCIAAILIGCYNVVAAILIGCFNVVRWFFRFIGRCLCCGRRWMRAPGRSSMMIPRDVFEANPRGYFLDLHGKPNNFVY</sequence>
<dbReference type="Proteomes" id="UP001055879">
    <property type="component" value="Linkage Group LG06"/>
</dbReference>
<organism evidence="1 2">
    <name type="scientific">Arctium lappa</name>
    <name type="common">Greater burdock</name>
    <name type="synonym">Lappa major</name>
    <dbReference type="NCBI Taxonomy" id="4217"/>
    <lineage>
        <taxon>Eukaryota</taxon>
        <taxon>Viridiplantae</taxon>
        <taxon>Streptophyta</taxon>
        <taxon>Embryophyta</taxon>
        <taxon>Tracheophyta</taxon>
        <taxon>Spermatophyta</taxon>
        <taxon>Magnoliopsida</taxon>
        <taxon>eudicotyledons</taxon>
        <taxon>Gunneridae</taxon>
        <taxon>Pentapetalae</taxon>
        <taxon>asterids</taxon>
        <taxon>campanulids</taxon>
        <taxon>Asterales</taxon>
        <taxon>Asteraceae</taxon>
        <taxon>Carduoideae</taxon>
        <taxon>Cardueae</taxon>
        <taxon>Arctiinae</taxon>
        <taxon>Arctium</taxon>
    </lineage>
</organism>
<evidence type="ECO:0000313" key="1">
    <source>
        <dbReference type="EMBL" id="KAI3719823.1"/>
    </source>
</evidence>
<comment type="caution">
    <text evidence="1">The sequence shown here is derived from an EMBL/GenBank/DDBJ whole genome shotgun (WGS) entry which is preliminary data.</text>
</comment>
<reference evidence="2" key="1">
    <citation type="journal article" date="2022" name="Mol. Ecol. Resour.">
        <title>The genomes of chicory, endive, great burdock and yacon provide insights into Asteraceae palaeo-polyploidization history and plant inulin production.</title>
        <authorList>
            <person name="Fan W."/>
            <person name="Wang S."/>
            <person name="Wang H."/>
            <person name="Wang A."/>
            <person name="Jiang F."/>
            <person name="Liu H."/>
            <person name="Zhao H."/>
            <person name="Xu D."/>
            <person name="Zhang Y."/>
        </authorList>
    </citation>
    <scope>NUCLEOTIDE SEQUENCE [LARGE SCALE GENOMIC DNA]</scope>
    <source>
        <strain evidence="2">cv. Niubang</strain>
    </source>
</reference>
<protein>
    <submittedName>
        <fullName evidence="1">Uncharacterized protein</fullName>
    </submittedName>
</protein>
<reference evidence="1 2" key="2">
    <citation type="journal article" date="2022" name="Mol. Ecol. Resour.">
        <title>The genomes of chicory, endive, great burdock and yacon provide insights into Asteraceae paleo-polyploidization history and plant inulin production.</title>
        <authorList>
            <person name="Fan W."/>
            <person name="Wang S."/>
            <person name="Wang H."/>
            <person name="Wang A."/>
            <person name="Jiang F."/>
            <person name="Liu H."/>
            <person name="Zhao H."/>
            <person name="Xu D."/>
            <person name="Zhang Y."/>
        </authorList>
    </citation>
    <scope>NUCLEOTIDE SEQUENCE [LARGE SCALE GENOMIC DNA]</scope>
    <source>
        <strain evidence="2">cv. Niubang</strain>
    </source>
</reference>
<name>A0ACB9BE18_ARCLA</name>